<protein>
    <submittedName>
        <fullName evidence="3">Type I pullulanase</fullName>
    </submittedName>
</protein>
<evidence type="ECO:0000313" key="4">
    <source>
        <dbReference type="Proteomes" id="UP000243650"/>
    </source>
</evidence>
<dbReference type="PANTHER" id="PTHR43002">
    <property type="entry name" value="GLYCOGEN DEBRANCHING ENZYME"/>
    <property type="match status" value="1"/>
</dbReference>
<dbReference type="EMBL" id="PVNS01000008">
    <property type="protein sequence ID" value="PRO65392.1"/>
    <property type="molecule type" value="Genomic_DNA"/>
</dbReference>
<dbReference type="NCBIfam" id="TIGR02104">
    <property type="entry name" value="pulA_typeI"/>
    <property type="match status" value="1"/>
</dbReference>
<dbReference type="SUPFAM" id="SSF51445">
    <property type="entry name" value="(Trans)glycosidases"/>
    <property type="match status" value="1"/>
</dbReference>
<dbReference type="InterPro" id="IPR013783">
    <property type="entry name" value="Ig-like_fold"/>
</dbReference>
<dbReference type="Proteomes" id="UP000243650">
    <property type="component" value="Unassembled WGS sequence"/>
</dbReference>
<proteinExistence type="inferred from homology"/>
<evidence type="ECO:0000259" key="2">
    <source>
        <dbReference type="SMART" id="SM00642"/>
    </source>
</evidence>
<dbReference type="InterPro" id="IPR011840">
    <property type="entry name" value="PulA_typeI"/>
</dbReference>
<evidence type="ECO:0000256" key="1">
    <source>
        <dbReference type="ARBA" id="ARBA00008061"/>
    </source>
</evidence>
<dbReference type="CDD" id="cd02860">
    <property type="entry name" value="E_set_Pullulanase"/>
    <property type="match status" value="1"/>
</dbReference>
<dbReference type="GO" id="GO:0004553">
    <property type="term" value="F:hydrolase activity, hydrolyzing O-glycosyl compounds"/>
    <property type="evidence" value="ECO:0007669"/>
    <property type="project" value="InterPro"/>
</dbReference>
<accession>A0A2P6MGH4</accession>
<dbReference type="SMR" id="A0A2P6MGH4"/>
<reference evidence="3 4" key="1">
    <citation type="submission" date="2018-03" db="EMBL/GenBank/DDBJ databases">
        <title>Bacillus urumqiensis sp. nov., a moderately haloalkaliphilic bacterium isolated from a salt lake.</title>
        <authorList>
            <person name="Zhao B."/>
            <person name="Liao Z."/>
        </authorList>
    </citation>
    <scope>NUCLEOTIDE SEQUENCE [LARGE SCALE GENOMIC DNA]</scope>
    <source>
        <strain evidence="3 4">BZ-SZ-XJ18</strain>
    </source>
</reference>
<dbReference type="InterPro" id="IPR014756">
    <property type="entry name" value="Ig_E-set"/>
</dbReference>
<dbReference type="Gene3D" id="3.20.20.80">
    <property type="entry name" value="Glycosidases"/>
    <property type="match status" value="1"/>
</dbReference>
<sequence>MNVWMDDRYTIEINEEIDTHWAELVTEAGPMELQKTEAFLYQSKEPMPVEDDLRFRIEEKTYPVYFRGVVTDPAFDAAYPAEKEILGATRQDGGTVFRVWTPSASSVRICTYSQTYPMHRKYNGTWERWTDDCPHGTPYWYEAEVHGETIRTPDPYAKALTVNSRESVVYFPEGRQSVSERPPLQHTQDAVIYEIHVRDATIHPDSGAENKGTYLGLAEKGTVSPEGYTTGLSYIKELGVTHVELLPVNDFARVDDLAPEKQYNWGYDPLFFQVPEGSYASRPDVPEVRITELQYLIDTFHEEGLHVVLDVVFNHVYVMEESPFEKLVPWYYFRRHWSGEISNGTGVGNDMATERHMVRKFFLDTIDYWLCHFRVDGFRFDLMGALDQETMRQIELRCREEDSPILLLGEGWDLPTALAPDQKTVNTQAGDVPGIRFFNDMFRDSLKGPVFDVESLGYVNGKGLGIERMFQLVKGSADPFDKGSPPHTSEVTQTVNYIECHDNHTLWDKLERSNKGESEEDRRALHQMASGLMLVSQGVPFLHAGQEFYRTKSGDGNSYISPDEINRLDWRQREVHEEDIQFIRSLIDLRRRFDIFRLRTNEAVRKRLYRLQTPAPVFGFMLLDTDRDFCVYANPVKRRQEIELPSPGPWQLLVSNKESRDVTIHSEFTMLEPYEFLVIKKSRR</sequence>
<organism evidence="3 4">
    <name type="scientific">Alkalicoccus urumqiensis</name>
    <name type="common">Bacillus urumqiensis</name>
    <dbReference type="NCBI Taxonomy" id="1548213"/>
    <lineage>
        <taxon>Bacteria</taxon>
        <taxon>Bacillati</taxon>
        <taxon>Bacillota</taxon>
        <taxon>Bacilli</taxon>
        <taxon>Bacillales</taxon>
        <taxon>Bacillaceae</taxon>
        <taxon>Alkalicoccus</taxon>
    </lineage>
</organism>
<dbReference type="RefSeq" id="WP_105959231.1">
    <property type="nucleotide sequence ID" value="NZ_PVNS01000008.1"/>
</dbReference>
<dbReference type="InterPro" id="IPR006047">
    <property type="entry name" value="GH13_cat_dom"/>
</dbReference>
<comment type="similarity">
    <text evidence="1">Belongs to the glycosyl hydrolase 13 family.</text>
</comment>
<gene>
    <name evidence="3" type="primary">pulA</name>
    <name evidence="3" type="ORF">C6I21_09520</name>
</gene>
<comment type="caution">
    <text evidence="3">The sequence shown here is derived from an EMBL/GenBank/DDBJ whole genome shotgun (WGS) entry which is preliminary data.</text>
</comment>
<dbReference type="SMART" id="SM00642">
    <property type="entry name" value="Aamy"/>
    <property type="match status" value="1"/>
</dbReference>
<dbReference type="AlphaFoldDB" id="A0A2P6MGH4"/>
<dbReference type="Gene3D" id="2.60.40.10">
    <property type="entry name" value="Immunoglobulins"/>
    <property type="match status" value="1"/>
</dbReference>
<dbReference type="Pfam" id="PF02922">
    <property type="entry name" value="CBM_48"/>
    <property type="match status" value="1"/>
</dbReference>
<dbReference type="SUPFAM" id="SSF81296">
    <property type="entry name" value="E set domains"/>
    <property type="match status" value="1"/>
</dbReference>
<dbReference type="InterPro" id="IPR004193">
    <property type="entry name" value="Glyco_hydro_13_N"/>
</dbReference>
<keyword evidence="4" id="KW-1185">Reference proteome</keyword>
<feature type="domain" description="Glycosyl hydrolase family 13 catalytic" evidence="2">
    <location>
        <begin position="201"/>
        <end position="590"/>
    </location>
</feature>
<dbReference type="OrthoDB" id="9761875at2"/>
<name>A0A2P6MGH4_ALKUR</name>
<dbReference type="InterPro" id="IPR017853">
    <property type="entry name" value="GH"/>
</dbReference>
<dbReference type="GO" id="GO:0005975">
    <property type="term" value="P:carbohydrate metabolic process"/>
    <property type="evidence" value="ECO:0007669"/>
    <property type="project" value="InterPro"/>
</dbReference>
<dbReference type="CDD" id="cd11341">
    <property type="entry name" value="AmyAc_Pullulanase_LD-like"/>
    <property type="match status" value="1"/>
</dbReference>
<evidence type="ECO:0000313" key="3">
    <source>
        <dbReference type="EMBL" id="PRO65392.1"/>
    </source>
</evidence>